<dbReference type="InterPro" id="IPR053181">
    <property type="entry name" value="EcdB-like_regulator"/>
</dbReference>
<name>W2S5L2_CYPE1</name>
<dbReference type="Proteomes" id="UP000030752">
    <property type="component" value="Unassembled WGS sequence"/>
</dbReference>
<dbReference type="CDD" id="cd12148">
    <property type="entry name" value="fungal_TF_MHR"/>
    <property type="match status" value="1"/>
</dbReference>
<dbReference type="GeneID" id="19978200"/>
<reference evidence="1 2" key="1">
    <citation type="submission" date="2013-03" db="EMBL/GenBank/DDBJ databases">
        <title>The Genome Sequence of Phialophora europaea CBS 101466.</title>
        <authorList>
            <consortium name="The Broad Institute Genomics Platform"/>
            <person name="Cuomo C."/>
            <person name="de Hoog S."/>
            <person name="Gorbushina A."/>
            <person name="Walker B."/>
            <person name="Young S.K."/>
            <person name="Zeng Q."/>
            <person name="Gargeya S."/>
            <person name="Fitzgerald M."/>
            <person name="Haas B."/>
            <person name="Abouelleil A."/>
            <person name="Allen A.W."/>
            <person name="Alvarado L."/>
            <person name="Arachchi H.M."/>
            <person name="Berlin A.M."/>
            <person name="Chapman S.B."/>
            <person name="Gainer-Dewar J."/>
            <person name="Goldberg J."/>
            <person name="Griggs A."/>
            <person name="Gujja S."/>
            <person name="Hansen M."/>
            <person name="Howarth C."/>
            <person name="Imamovic A."/>
            <person name="Ireland A."/>
            <person name="Larimer J."/>
            <person name="McCowan C."/>
            <person name="Murphy C."/>
            <person name="Pearson M."/>
            <person name="Poon T.W."/>
            <person name="Priest M."/>
            <person name="Roberts A."/>
            <person name="Saif S."/>
            <person name="Shea T."/>
            <person name="Sisk P."/>
            <person name="Sykes S."/>
            <person name="Wortman J."/>
            <person name="Nusbaum C."/>
            <person name="Birren B."/>
        </authorList>
    </citation>
    <scope>NUCLEOTIDE SEQUENCE [LARGE SCALE GENOMIC DNA]</scope>
    <source>
        <strain evidence="1 2">CBS 101466</strain>
    </source>
</reference>
<dbReference type="InParanoid" id="W2S5L2"/>
<dbReference type="HOGENOM" id="CLU_004835_2_0_1"/>
<gene>
    <name evidence="1" type="ORF">HMPREF1541_10861</name>
</gene>
<organism evidence="1 2">
    <name type="scientific">Cyphellophora europaea (strain CBS 101466)</name>
    <name type="common">Phialophora europaea</name>
    <dbReference type="NCBI Taxonomy" id="1220924"/>
    <lineage>
        <taxon>Eukaryota</taxon>
        <taxon>Fungi</taxon>
        <taxon>Dikarya</taxon>
        <taxon>Ascomycota</taxon>
        <taxon>Pezizomycotina</taxon>
        <taxon>Eurotiomycetes</taxon>
        <taxon>Chaetothyriomycetidae</taxon>
        <taxon>Chaetothyriales</taxon>
        <taxon>Cyphellophoraceae</taxon>
        <taxon>Cyphellophora</taxon>
    </lineage>
</organism>
<dbReference type="VEuPathDB" id="FungiDB:HMPREF1541_10861"/>
<dbReference type="eggNOG" id="ENOG502QR47">
    <property type="taxonomic scope" value="Eukaryota"/>
</dbReference>
<proteinExistence type="predicted"/>
<protein>
    <recommendedName>
        <fullName evidence="3">Transcription factor domain-containing protein</fullName>
    </recommendedName>
</protein>
<dbReference type="OrthoDB" id="4356994at2759"/>
<dbReference type="PANTHER" id="PTHR47785:SF7">
    <property type="entry name" value="ZN(II)2CYS6 TRANSCRIPTION FACTOR (EUROFUNG)"/>
    <property type="match status" value="1"/>
</dbReference>
<sequence>MTSLTSSFDPASLAIIEKLHELEQSLKQGFEQLHGGSALSQLATVAAIESPNHALLQHEGLFDTKNESSSRMSVEGILTWGPFEEIHPNLNLTHLLSAQDEPDAVQPPTASFDGGDEQELLQRFIDHVLTFNPIIDEEVIRQYLRDVQYTGMRWDAQSCVLLLIYAHGALTYASDFQNQPESIDFRRTRQFIRSQSYFQAAQARMSHMLCTSGVLEAQCFFLSGVYLMTTMRPLAAWRMFVQALTCCQVLLSGADVAGKIDQRQLGLQQSLYWTCFKSELELRLELNITKNPVFDLSYPDFYPSPPRALHANKEVVWYYYLAEIALRRLGNRVLNTFHKNKPIVTSSVAVSMVQNFENQAANWLSSLPAALRPESTNAPDGDTRLETVLRYILNGHLIDCYEMMYHHFLAHFFEEDTPSTSPAIEGYASKALQICVQRIQSDSFGFHRRHHGTWLMLRSCTRSSLVLLAASRNPHLHGLLPQAWKDSIDRVKGLLRFWQLESQDAANRLSIMEHMT</sequence>
<accession>W2S5L2</accession>
<dbReference type="EMBL" id="KB822716">
    <property type="protein sequence ID" value="ETN43996.1"/>
    <property type="molecule type" value="Genomic_DNA"/>
</dbReference>
<dbReference type="PANTHER" id="PTHR47785">
    <property type="entry name" value="ZN(II)2CYS6 TRANSCRIPTION FACTOR (EUROFUNG)-RELATED-RELATED"/>
    <property type="match status" value="1"/>
</dbReference>
<evidence type="ECO:0000313" key="1">
    <source>
        <dbReference type="EMBL" id="ETN43996.1"/>
    </source>
</evidence>
<keyword evidence="2" id="KW-1185">Reference proteome</keyword>
<evidence type="ECO:0008006" key="3">
    <source>
        <dbReference type="Google" id="ProtNLM"/>
    </source>
</evidence>
<dbReference type="AlphaFoldDB" id="W2S5L2"/>
<dbReference type="STRING" id="1220924.W2S5L2"/>
<dbReference type="RefSeq" id="XP_008713752.1">
    <property type="nucleotide sequence ID" value="XM_008715530.1"/>
</dbReference>
<evidence type="ECO:0000313" key="2">
    <source>
        <dbReference type="Proteomes" id="UP000030752"/>
    </source>
</evidence>